<keyword evidence="3 4" id="KW-0346">Stress response</keyword>
<evidence type="ECO:0000256" key="7">
    <source>
        <dbReference type="SAM" id="MobiDB-lite"/>
    </source>
</evidence>
<reference evidence="9" key="1">
    <citation type="journal article" date="2019" name="Int. J. Syst. Evol. Microbiol.">
        <title>The Global Catalogue of Microorganisms (GCM) 10K type strain sequencing project: providing services to taxonomists for standard genome sequencing and annotation.</title>
        <authorList>
            <consortium name="The Broad Institute Genomics Platform"/>
            <consortium name="The Broad Institute Genome Sequencing Center for Infectious Disease"/>
            <person name="Wu L."/>
            <person name="Ma J."/>
        </authorList>
    </citation>
    <scope>NUCLEOTIDE SEQUENCE [LARGE SCALE GENOMIC DNA]</scope>
    <source>
        <strain evidence="9">CCUG 46385</strain>
    </source>
</reference>
<dbReference type="HAMAP" id="MF_01151">
    <property type="entry name" value="GrpE"/>
    <property type="match status" value="1"/>
</dbReference>
<feature type="coiled-coil region" evidence="6">
    <location>
        <begin position="53"/>
        <end position="87"/>
    </location>
</feature>
<dbReference type="InterPro" id="IPR013805">
    <property type="entry name" value="GrpE_CC"/>
</dbReference>
<feature type="compositionally biased region" description="Acidic residues" evidence="7">
    <location>
        <begin position="32"/>
        <end position="49"/>
    </location>
</feature>
<dbReference type="Proteomes" id="UP001595916">
    <property type="component" value="Unassembled WGS sequence"/>
</dbReference>
<dbReference type="PRINTS" id="PR00773">
    <property type="entry name" value="GRPEPROTEIN"/>
</dbReference>
<protein>
    <recommendedName>
        <fullName evidence="3 4">Protein GrpE</fullName>
    </recommendedName>
    <alternativeName>
        <fullName evidence="3">HSP-70 cofactor</fullName>
    </alternativeName>
</protein>
<dbReference type="PANTHER" id="PTHR21237">
    <property type="entry name" value="GRPE PROTEIN"/>
    <property type="match status" value="1"/>
</dbReference>
<evidence type="ECO:0000256" key="2">
    <source>
        <dbReference type="ARBA" id="ARBA00023186"/>
    </source>
</evidence>
<evidence type="ECO:0000313" key="9">
    <source>
        <dbReference type="Proteomes" id="UP001595916"/>
    </source>
</evidence>
<evidence type="ECO:0000256" key="6">
    <source>
        <dbReference type="SAM" id="Coils"/>
    </source>
</evidence>
<evidence type="ECO:0000313" key="8">
    <source>
        <dbReference type="EMBL" id="MFC4805511.1"/>
    </source>
</evidence>
<dbReference type="Pfam" id="PF01025">
    <property type="entry name" value="GrpE"/>
    <property type="match status" value="1"/>
</dbReference>
<feature type="region of interest" description="Disordered" evidence="7">
    <location>
        <begin position="20"/>
        <end position="49"/>
    </location>
</feature>
<dbReference type="PANTHER" id="PTHR21237:SF23">
    <property type="entry name" value="GRPE PROTEIN HOMOLOG, MITOCHONDRIAL"/>
    <property type="match status" value="1"/>
</dbReference>
<proteinExistence type="inferred from homology"/>
<comment type="similarity">
    <text evidence="1 3 5">Belongs to the GrpE family.</text>
</comment>
<feature type="compositionally biased region" description="Basic and acidic residues" evidence="7">
    <location>
        <begin position="20"/>
        <end position="31"/>
    </location>
</feature>
<dbReference type="Gene3D" id="2.30.22.10">
    <property type="entry name" value="Head domain of nucleotide exchange factor GrpE"/>
    <property type="match status" value="1"/>
</dbReference>
<dbReference type="SUPFAM" id="SSF58014">
    <property type="entry name" value="Coiled-coil domain of nucleotide exchange factor GrpE"/>
    <property type="match status" value="1"/>
</dbReference>
<gene>
    <name evidence="3 8" type="primary">grpE</name>
    <name evidence="8" type="ORF">ACFO4R_10555</name>
</gene>
<evidence type="ECO:0000256" key="5">
    <source>
        <dbReference type="RuleBase" id="RU004478"/>
    </source>
</evidence>
<evidence type="ECO:0000256" key="4">
    <source>
        <dbReference type="RuleBase" id="RU000639"/>
    </source>
</evidence>
<dbReference type="NCBIfam" id="NF010738">
    <property type="entry name" value="PRK14140.1"/>
    <property type="match status" value="1"/>
</dbReference>
<keyword evidence="9" id="KW-1185">Reference proteome</keyword>
<dbReference type="SUPFAM" id="SSF51064">
    <property type="entry name" value="Head domain of nucleotide exchange factor GrpE"/>
    <property type="match status" value="1"/>
</dbReference>
<evidence type="ECO:0000256" key="1">
    <source>
        <dbReference type="ARBA" id="ARBA00009054"/>
    </source>
</evidence>
<sequence length="200" mass="23450">MYRRNIFNIEKGADELAKNRKEEDKDVKETLEVQEEQEVETPEISEEQEGDLKRFENKILADKEKEIEELTDRLKRTQAEFLNFKRRTEKEKLELATFANEKIMLELLAVIDNFERGLEAVEDKDSSLFQGMELICKQLYATMEKNGISLIDTSIDFDPNFHHAVMQEEGEEKGKILEVFQKGYLLKDRVIRPAMVKVSN</sequence>
<keyword evidence="6" id="KW-0175">Coiled coil</keyword>
<dbReference type="RefSeq" id="WP_379789078.1">
    <property type="nucleotide sequence ID" value="NZ_JBHSHL010000051.1"/>
</dbReference>
<dbReference type="CDD" id="cd00446">
    <property type="entry name" value="GrpE"/>
    <property type="match status" value="1"/>
</dbReference>
<dbReference type="InterPro" id="IPR009012">
    <property type="entry name" value="GrpE_head"/>
</dbReference>
<comment type="subunit">
    <text evidence="3">Homodimer.</text>
</comment>
<dbReference type="Gene3D" id="3.90.20.20">
    <property type="match status" value="1"/>
</dbReference>
<dbReference type="InterPro" id="IPR000740">
    <property type="entry name" value="GrpE"/>
</dbReference>
<organism evidence="8 9">
    <name type="scientific">Filifactor villosus</name>
    <dbReference type="NCBI Taxonomy" id="29374"/>
    <lineage>
        <taxon>Bacteria</taxon>
        <taxon>Bacillati</taxon>
        <taxon>Bacillota</taxon>
        <taxon>Clostridia</taxon>
        <taxon>Peptostreptococcales</taxon>
        <taxon>Filifactoraceae</taxon>
        <taxon>Filifactor</taxon>
    </lineage>
</organism>
<name>A0ABV9QPY3_9FIRM</name>
<comment type="function">
    <text evidence="3 4">Participates actively in the response to hyperosmotic and heat shock by preventing the aggregation of stress-denatured proteins, in association with DnaK and GrpE. It is the nucleotide exchange factor for DnaK and may function as a thermosensor. Unfolded proteins bind initially to DnaJ; upon interaction with the DnaJ-bound protein, DnaK hydrolyzes its bound ATP, resulting in the formation of a stable complex. GrpE releases ADP from DnaK; ATP binding to DnaK triggers the release of the substrate protein, thus completing the reaction cycle. Several rounds of ATP-dependent interactions between DnaJ, DnaK and GrpE are required for fully efficient folding.</text>
</comment>
<dbReference type="EMBL" id="JBHSHL010000051">
    <property type="protein sequence ID" value="MFC4805511.1"/>
    <property type="molecule type" value="Genomic_DNA"/>
</dbReference>
<comment type="caution">
    <text evidence="8">The sequence shown here is derived from an EMBL/GenBank/DDBJ whole genome shotgun (WGS) entry which is preliminary data.</text>
</comment>
<comment type="subcellular location">
    <subcellularLocation>
        <location evidence="3">Cytoplasm</location>
    </subcellularLocation>
</comment>
<accession>A0ABV9QPY3</accession>
<keyword evidence="3" id="KW-0963">Cytoplasm</keyword>
<dbReference type="PROSITE" id="PS01071">
    <property type="entry name" value="GRPE"/>
    <property type="match status" value="1"/>
</dbReference>
<keyword evidence="2 3" id="KW-0143">Chaperone</keyword>
<evidence type="ECO:0000256" key="3">
    <source>
        <dbReference type="HAMAP-Rule" id="MF_01151"/>
    </source>
</evidence>